<evidence type="ECO:0000256" key="3">
    <source>
        <dbReference type="ARBA" id="ARBA00022448"/>
    </source>
</evidence>
<keyword evidence="5" id="KW-0997">Cell inner membrane</keyword>
<dbReference type="GO" id="GO:0098797">
    <property type="term" value="C:plasma membrane protein complex"/>
    <property type="evidence" value="ECO:0007669"/>
    <property type="project" value="TreeGrafter"/>
</dbReference>
<keyword evidence="7" id="KW-0653">Protein transport</keyword>
<name>A0A6L6QEU6_9BURK</name>
<evidence type="ECO:0000256" key="4">
    <source>
        <dbReference type="ARBA" id="ARBA00022475"/>
    </source>
</evidence>
<dbReference type="GO" id="GO:0055085">
    <property type="term" value="P:transmembrane transport"/>
    <property type="evidence" value="ECO:0007669"/>
    <property type="project" value="InterPro"/>
</dbReference>
<proteinExistence type="inferred from homology"/>
<dbReference type="Gene3D" id="3.30.1150.10">
    <property type="match status" value="1"/>
</dbReference>
<dbReference type="PROSITE" id="PS52015">
    <property type="entry name" value="TONB_CTD"/>
    <property type="match status" value="1"/>
</dbReference>
<dbReference type="GO" id="GO:0031992">
    <property type="term" value="F:energy transducer activity"/>
    <property type="evidence" value="ECO:0007669"/>
    <property type="project" value="TreeGrafter"/>
</dbReference>
<dbReference type="InterPro" id="IPR037682">
    <property type="entry name" value="TonB_C"/>
</dbReference>
<gene>
    <name evidence="12" type="ORF">GM658_08530</name>
</gene>
<comment type="similarity">
    <text evidence="2">Belongs to the TonB family.</text>
</comment>
<dbReference type="InterPro" id="IPR006260">
    <property type="entry name" value="TonB/TolA_C"/>
</dbReference>
<dbReference type="EMBL" id="WNKX01000005">
    <property type="protein sequence ID" value="MTW10650.1"/>
    <property type="molecule type" value="Genomic_DNA"/>
</dbReference>
<protein>
    <submittedName>
        <fullName evidence="12">TonB family protein</fullName>
    </submittedName>
</protein>
<evidence type="ECO:0000313" key="12">
    <source>
        <dbReference type="EMBL" id="MTW10650.1"/>
    </source>
</evidence>
<feature type="signal peptide" evidence="10">
    <location>
        <begin position="1"/>
        <end position="20"/>
    </location>
</feature>
<dbReference type="NCBIfam" id="TIGR01352">
    <property type="entry name" value="tonB_Cterm"/>
    <property type="match status" value="1"/>
</dbReference>
<evidence type="ECO:0000256" key="5">
    <source>
        <dbReference type="ARBA" id="ARBA00022519"/>
    </source>
</evidence>
<comment type="caution">
    <text evidence="12">The sequence shown here is derived from an EMBL/GenBank/DDBJ whole genome shotgun (WGS) entry which is preliminary data.</text>
</comment>
<dbReference type="OrthoDB" id="8704285at2"/>
<sequence>MLPLLIALAGASTFPYQSLATPASCTAPEWPREALRYEIEGSTTLQFQIGLDGAVRNAQVKQGSGWSILDQAALAGLARCRFKPGLDAAREGVEFPIQYAWTLEGPAPLRPKLLPGTCAPSSHFLRYDDFDRQVDHRAYVKLRFLVDAEGKPQRIVPELARFDPVVVRDAVNWLQTCRFGIAPKAAGPRTDTSFGRVVLR</sequence>
<evidence type="ECO:0000256" key="6">
    <source>
        <dbReference type="ARBA" id="ARBA00022692"/>
    </source>
</evidence>
<accession>A0A6L6QEU6</accession>
<feature type="domain" description="TonB C-terminal" evidence="11">
    <location>
        <begin position="15"/>
        <end position="110"/>
    </location>
</feature>
<evidence type="ECO:0000256" key="9">
    <source>
        <dbReference type="ARBA" id="ARBA00023136"/>
    </source>
</evidence>
<reference evidence="12 13" key="1">
    <citation type="submission" date="2019-11" db="EMBL/GenBank/DDBJ databases">
        <title>Type strains purchased from KCTC, JCM and DSMZ.</title>
        <authorList>
            <person name="Lu H."/>
        </authorList>
    </citation>
    <scope>NUCLEOTIDE SEQUENCE [LARGE SCALE GENOMIC DNA]</scope>
    <source>
        <strain evidence="12 13">JCM 31587</strain>
    </source>
</reference>
<evidence type="ECO:0000256" key="10">
    <source>
        <dbReference type="SAM" id="SignalP"/>
    </source>
</evidence>
<evidence type="ECO:0000256" key="7">
    <source>
        <dbReference type="ARBA" id="ARBA00022927"/>
    </source>
</evidence>
<keyword evidence="6" id="KW-0812">Transmembrane</keyword>
<dbReference type="PANTHER" id="PTHR33446:SF2">
    <property type="entry name" value="PROTEIN TONB"/>
    <property type="match status" value="1"/>
</dbReference>
<evidence type="ECO:0000313" key="13">
    <source>
        <dbReference type="Proteomes" id="UP000472320"/>
    </source>
</evidence>
<organism evidence="12 13">
    <name type="scientific">Massilia eburnea</name>
    <dbReference type="NCBI Taxonomy" id="1776165"/>
    <lineage>
        <taxon>Bacteria</taxon>
        <taxon>Pseudomonadati</taxon>
        <taxon>Pseudomonadota</taxon>
        <taxon>Betaproteobacteria</taxon>
        <taxon>Burkholderiales</taxon>
        <taxon>Oxalobacteraceae</taxon>
        <taxon>Telluria group</taxon>
        <taxon>Massilia</taxon>
    </lineage>
</organism>
<evidence type="ECO:0000259" key="11">
    <source>
        <dbReference type="PROSITE" id="PS52015"/>
    </source>
</evidence>
<dbReference type="Pfam" id="PF03544">
    <property type="entry name" value="TonB_C"/>
    <property type="match status" value="1"/>
</dbReference>
<dbReference type="Proteomes" id="UP000472320">
    <property type="component" value="Unassembled WGS sequence"/>
</dbReference>
<evidence type="ECO:0000256" key="8">
    <source>
        <dbReference type="ARBA" id="ARBA00022989"/>
    </source>
</evidence>
<dbReference type="AlphaFoldDB" id="A0A6L6QEU6"/>
<evidence type="ECO:0000256" key="1">
    <source>
        <dbReference type="ARBA" id="ARBA00004383"/>
    </source>
</evidence>
<feature type="chain" id="PRO_5026883964" evidence="10">
    <location>
        <begin position="21"/>
        <end position="200"/>
    </location>
</feature>
<dbReference type="InterPro" id="IPR051045">
    <property type="entry name" value="TonB-dependent_transducer"/>
</dbReference>
<dbReference type="GO" id="GO:0015031">
    <property type="term" value="P:protein transport"/>
    <property type="evidence" value="ECO:0007669"/>
    <property type="project" value="UniProtKB-KW"/>
</dbReference>
<keyword evidence="9" id="KW-0472">Membrane</keyword>
<evidence type="ECO:0000256" key="2">
    <source>
        <dbReference type="ARBA" id="ARBA00006555"/>
    </source>
</evidence>
<comment type="subcellular location">
    <subcellularLocation>
        <location evidence="1">Cell inner membrane</location>
        <topology evidence="1">Single-pass membrane protein</topology>
        <orientation evidence="1">Periplasmic side</orientation>
    </subcellularLocation>
</comment>
<keyword evidence="3" id="KW-0813">Transport</keyword>
<keyword evidence="10" id="KW-0732">Signal</keyword>
<dbReference type="PANTHER" id="PTHR33446">
    <property type="entry name" value="PROTEIN TONB-RELATED"/>
    <property type="match status" value="1"/>
</dbReference>
<keyword evidence="4" id="KW-1003">Cell membrane</keyword>
<dbReference type="RefSeq" id="WP_155453591.1">
    <property type="nucleotide sequence ID" value="NZ_WNKX01000005.1"/>
</dbReference>
<keyword evidence="13" id="KW-1185">Reference proteome</keyword>
<dbReference type="SUPFAM" id="SSF74653">
    <property type="entry name" value="TolA/TonB C-terminal domain"/>
    <property type="match status" value="1"/>
</dbReference>
<keyword evidence="8" id="KW-1133">Transmembrane helix</keyword>